<dbReference type="AlphaFoldDB" id="A0A6J2SVT9"/>
<gene>
    <name evidence="3" type="primary">LOC111592293</name>
</gene>
<evidence type="ECO:0000313" key="2">
    <source>
        <dbReference type="Proteomes" id="UP000504633"/>
    </source>
</evidence>
<sequence>MRNVALYIAHTPRRHNGAGMCMRLGLIKIALIWYNQAASNHDKGNSFNRSRSSSSSSSSSRSWSRS</sequence>
<dbReference type="Proteomes" id="UP000504633">
    <property type="component" value="Unplaced"/>
</dbReference>
<feature type="compositionally biased region" description="Low complexity" evidence="1">
    <location>
        <begin position="49"/>
        <end position="66"/>
    </location>
</feature>
<dbReference type="RefSeq" id="XP_030081276.1">
    <property type="nucleotide sequence ID" value="XM_030225416.1"/>
</dbReference>
<dbReference type="GeneID" id="111592293"/>
<proteinExistence type="predicted"/>
<organism evidence="2 3">
    <name type="scientific">Drosophila hydei</name>
    <name type="common">Fruit fly</name>
    <dbReference type="NCBI Taxonomy" id="7224"/>
    <lineage>
        <taxon>Eukaryota</taxon>
        <taxon>Metazoa</taxon>
        <taxon>Ecdysozoa</taxon>
        <taxon>Arthropoda</taxon>
        <taxon>Hexapoda</taxon>
        <taxon>Insecta</taxon>
        <taxon>Pterygota</taxon>
        <taxon>Neoptera</taxon>
        <taxon>Endopterygota</taxon>
        <taxon>Diptera</taxon>
        <taxon>Brachycera</taxon>
        <taxon>Muscomorpha</taxon>
        <taxon>Ephydroidea</taxon>
        <taxon>Drosophilidae</taxon>
        <taxon>Drosophila</taxon>
    </lineage>
</organism>
<evidence type="ECO:0000256" key="1">
    <source>
        <dbReference type="SAM" id="MobiDB-lite"/>
    </source>
</evidence>
<feature type="region of interest" description="Disordered" evidence="1">
    <location>
        <begin position="40"/>
        <end position="66"/>
    </location>
</feature>
<accession>A0A6J2SVT9</accession>
<name>A0A6J2SVT9_DROHY</name>
<protein>
    <submittedName>
        <fullName evidence="3">Uncharacterized protein LOC111592293 isoform X2</fullName>
    </submittedName>
</protein>
<keyword evidence="2" id="KW-1185">Reference proteome</keyword>
<evidence type="ECO:0000313" key="3">
    <source>
        <dbReference type="RefSeq" id="XP_030081276.1"/>
    </source>
</evidence>
<reference evidence="3" key="1">
    <citation type="submission" date="2025-08" db="UniProtKB">
        <authorList>
            <consortium name="RefSeq"/>
        </authorList>
    </citation>
    <scope>IDENTIFICATION</scope>
    <source>
        <strain evidence="3">15085-1641.00</strain>
        <tissue evidence="3">Whole body</tissue>
    </source>
</reference>